<dbReference type="EMBL" id="JACNYO010000003">
    <property type="protein sequence ID" value="MBC3211361.1"/>
    <property type="molecule type" value="Genomic_DNA"/>
</dbReference>
<gene>
    <name evidence="1" type="ORF">H8J20_04340</name>
</gene>
<comment type="caution">
    <text evidence="1">The sequence shown here is derived from an EMBL/GenBank/DDBJ whole genome shotgun (WGS) entry which is preliminary data.</text>
</comment>
<proteinExistence type="predicted"/>
<evidence type="ECO:0000313" key="2">
    <source>
        <dbReference type="Proteomes" id="UP000659084"/>
    </source>
</evidence>
<dbReference type="AlphaFoldDB" id="A0AAW3WLD8"/>
<sequence length="283" mass="29708">MSDGTKISELPIAKSLGLTSVVPVVSEGETSRVTIKDIVDLVPADGPIPLTATTNLNSVTKAGLYIAPGGETSQGSYNMNYPFGVGAGSEIQLSVSVDSNGQITQSLLCSWMASEPGPYMRVRSGASWSAWSRAIDTVSFNAKGVQQVNYGQSGLQVHKPGGSVSSAWYYSAPDGTTSKPNPKTTPTANEGVVLGLTNPYSKPTQGVFGGVVFAVDSDGRAFTNVDRKNPGTTENPGDLNWRELVSVHIKDLVDIPDATAGTQVETLNKILAVMRDAGMIKKV</sequence>
<reference evidence="1" key="1">
    <citation type="submission" date="2020-08" db="EMBL/GenBank/DDBJ databases">
        <title>Food and environmental bacterial isolates.</title>
        <authorList>
            <person name="Richter L."/>
            <person name="Du Plessis E.M."/>
            <person name="Duvenage S."/>
            <person name="Allam M."/>
            <person name="Korsten L."/>
        </authorList>
    </citation>
    <scope>NUCLEOTIDE SEQUENCE</scope>
    <source>
        <strain evidence="1">UPMP2127</strain>
    </source>
</reference>
<dbReference type="RefSeq" id="WP_179252055.1">
    <property type="nucleotide sequence ID" value="NZ_JACBIV010000004.1"/>
</dbReference>
<evidence type="ECO:0000313" key="1">
    <source>
        <dbReference type="EMBL" id="MBC3211361.1"/>
    </source>
</evidence>
<organism evidence="1 2">
    <name type="scientific">Serratia fonticola</name>
    <dbReference type="NCBI Taxonomy" id="47917"/>
    <lineage>
        <taxon>Bacteria</taxon>
        <taxon>Pseudomonadati</taxon>
        <taxon>Pseudomonadota</taxon>
        <taxon>Gammaproteobacteria</taxon>
        <taxon>Enterobacterales</taxon>
        <taxon>Yersiniaceae</taxon>
        <taxon>Serratia</taxon>
    </lineage>
</organism>
<protein>
    <recommendedName>
        <fullName evidence="3">Minor tail protein</fullName>
    </recommendedName>
</protein>
<dbReference type="CDD" id="cd19958">
    <property type="entry name" value="pyocin_knob"/>
    <property type="match status" value="1"/>
</dbReference>
<name>A0AAW3WLD8_SERFO</name>
<dbReference type="Proteomes" id="UP000659084">
    <property type="component" value="Unassembled WGS sequence"/>
</dbReference>
<evidence type="ECO:0008006" key="3">
    <source>
        <dbReference type="Google" id="ProtNLM"/>
    </source>
</evidence>
<accession>A0AAW3WLD8</accession>